<gene>
    <name evidence="1" type="ORF">PR048_015277</name>
</gene>
<organism evidence="1 2">
    <name type="scientific">Dryococelus australis</name>
    <dbReference type="NCBI Taxonomy" id="614101"/>
    <lineage>
        <taxon>Eukaryota</taxon>
        <taxon>Metazoa</taxon>
        <taxon>Ecdysozoa</taxon>
        <taxon>Arthropoda</taxon>
        <taxon>Hexapoda</taxon>
        <taxon>Insecta</taxon>
        <taxon>Pterygota</taxon>
        <taxon>Neoptera</taxon>
        <taxon>Polyneoptera</taxon>
        <taxon>Phasmatodea</taxon>
        <taxon>Verophasmatodea</taxon>
        <taxon>Anareolatae</taxon>
        <taxon>Phasmatidae</taxon>
        <taxon>Eurycanthinae</taxon>
        <taxon>Dryococelus</taxon>
    </lineage>
</organism>
<name>A0ABQ9HGR5_9NEOP</name>
<proteinExistence type="predicted"/>
<comment type="caution">
    <text evidence="1">The sequence shown here is derived from an EMBL/GenBank/DDBJ whole genome shotgun (WGS) entry which is preliminary data.</text>
</comment>
<evidence type="ECO:0000313" key="2">
    <source>
        <dbReference type="Proteomes" id="UP001159363"/>
    </source>
</evidence>
<reference evidence="1 2" key="1">
    <citation type="submission" date="2023-02" db="EMBL/GenBank/DDBJ databases">
        <title>LHISI_Scaffold_Assembly.</title>
        <authorList>
            <person name="Stuart O.P."/>
            <person name="Cleave R."/>
            <person name="Magrath M.J.L."/>
            <person name="Mikheyev A.S."/>
        </authorList>
    </citation>
    <scope>NUCLEOTIDE SEQUENCE [LARGE SCALE GENOMIC DNA]</scope>
    <source>
        <strain evidence="1">Daus_M_001</strain>
        <tissue evidence="1">Leg muscle</tissue>
    </source>
</reference>
<evidence type="ECO:0000313" key="1">
    <source>
        <dbReference type="EMBL" id="KAJ8883434.1"/>
    </source>
</evidence>
<dbReference type="EMBL" id="JARBHB010000005">
    <property type="protein sequence ID" value="KAJ8883434.1"/>
    <property type="molecule type" value="Genomic_DNA"/>
</dbReference>
<sequence>MHSRGVISDKTRRPAASSGMILTCENRGVTPPVSLTMPLVGGFTQGSYVSPSSALNTLMLRAPKSHHTFPLRSRLANSRYCNGPVSCCDVGEARQALLLGPVAPSWFETRSEIVSKIDTENCCTIRVQSWTGDRNWKMRLILNIDLSKIDESEIQNHEIPFGSTLLDWAKDKTGFWFESRIIRSQIGGDVVATGPYSSTNRLCKLTVARLFINTRNATVPSRMCAAASIFVHRRMPKRKCEFSDSSETVFQEFFQGRMRHEIVGSHFPVADRRSSKCNVNGENHRNHSKFLVYCNLTQLQRRYKGNTARRADEAICRRVGVALIAPRRYWFDSRRETPHSFVCDSCYTMSLLGEFSRGSPVSPALAFQRCFILTSTTKKWKLYITVFTDFIREQIFYESDVFLLIYFNRFAKLQLGLTSSQPEQNKAGCTIVWCVALGCDEIHLLAVSQLSDDLSVTGADTDNRNARISLSTRICFILIGYRRNLLHPDWLLLIATQSTIVEPA</sequence>
<protein>
    <submittedName>
        <fullName evidence="1">Uncharacterized protein</fullName>
    </submittedName>
</protein>
<keyword evidence="2" id="KW-1185">Reference proteome</keyword>
<dbReference type="Proteomes" id="UP001159363">
    <property type="component" value="Chromosome 4"/>
</dbReference>
<accession>A0ABQ9HGR5</accession>